<organism evidence="1 2">
    <name type="scientific">Naganishia adeliensis</name>
    <dbReference type="NCBI Taxonomy" id="92952"/>
    <lineage>
        <taxon>Eukaryota</taxon>
        <taxon>Fungi</taxon>
        <taxon>Dikarya</taxon>
        <taxon>Basidiomycota</taxon>
        <taxon>Agaricomycotina</taxon>
        <taxon>Tremellomycetes</taxon>
        <taxon>Filobasidiales</taxon>
        <taxon>Filobasidiaceae</taxon>
        <taxon>Naganishia</taxon>
    </lineage>
</organism>
<comment type="caution">
    <text evidence="1">The sequence shown here is derived from an EMBL/GenBank/DDBJ whole genome shotgun (WGS) entry which is preliminary data.</text>
</comment>
<evidence type="ECO:0000313" key="1">
    <source>
        <dbReference type="EMBL" id="KAJ9110386.1"/>
    </source>
</evidence>
<gene>
    <name evidence="1" type="ORF">QFC20_002983</name>
</gene>
<keyword evidence="2" id="KW-1185">Reference proteome</keyword>
<evidence type="ECO:0000313" key="2">
    <source>
        <dbReference type="Proteomes" id="UP001230649"/>
    </source>
</evidence>
<protein>
    <submittedName>
        <fullName evidence="1">Uncharacterized protein</fullName>
    </submittedName>
</protein>
<sequence length="1014" mass="111242">MTSNGPPASAGAFSTAPRKPERRDTNSKSSARVIGTDSPLGKHIKNLEHNFNIETFIGDLTETLIEDSKSKSGAIDPLPYTKTFSPALDHLLALQKQVATKTRRLEEEMKIAERDYAGRLGEMHGDFNAVGSSFASLEGKITGVGRTATRIGEQLETLHHFRSLAQSVSLLLSYYLSIGQPPTPDPTSNQQNGGTGTPPATTPLEALFATRSTREGRTKLAVILRRLTTLAKDVAENAAAANSVDAQEDGDAREEQTVAKADLEKAERIREEVSRFAEQFEKECLRLFDKSYRKGDIKMMAMYVNQHDFFISQDRFLQESEQVTGYQVDDETGPSKDDERADLWKALKDPNVPAPSREPGLEALFDEIRVTVGQEAQIISAVFPDKEEVLKVFLQRVFAQVIQQHLEHLFSKASALGDLALLRMLRLTNVKCAALVEDLKRYDLSSGGSPVSAANEEDKTAASSSPFAAMLDLAMEEMFMTYLDAGRYLELETRWLTGSYKEMLGGFERYHLNIIKSKPHSLLDRVVNQLSSSSAPPNPNSQASGGTGAASTAAAWLHKYGGVASSFGAAAGVGAGAAIVSGRASPAPSGAATPRMEDSAISEQASKPRANEAEAALETSMAERMLKMHAEAVGRVVELSLSGDVPKNTNIIAHILMDFIGRNYMELALDSLIARLDVFDGKTEPPITGLLALKQVDFILHLWQRYSASAILPLTSTSVTVRKQYSQANASVTTRVEGKANSLIQKTIDAVMVWLANTLKKQKNNDFKPKDEEMSFARMSTEPCQSCCEFLEKLKSITDRSVSGKNAKSFLMEIGMVFHALLLEHFKKFPVNPTGGLMLTKDLAAYQDVIKTFGIPELNERFEMLRQLGNSFIVQPDVLRSYLSEAHLGKIDARLLRPYLAQRSDYSSFSRRFLEDEGLSVQDVQPTDDGSKHGLSRGSRLSIGAGSGMSRLRELLKAVDEHAFGHERRSEKHDSFSAAKDVTQSNPSENNVSKTTRVSHQPQAKHGIVLPVAY</sequence>
<dbReference type="Proteomes" id="UP001230649">
    <property type="component" value="Unassembled WGS sequence"/>
</dbReference>
<accession>A0ACC2WH39</accession>
<reference evidence="1" key="1">
    <citation type="submission" date="2023-04" db="EMBL/GenBank/DDBJ databases">
        <title>Draft Genome sequencing of Naganishia species isolated from polar environments using Oxford Nanopore Technology.</title>
        <authorList>
            <person name="Leo P."/>
            <person name="Venkateswaran K."/>
        </authorList>
    </citation>
    <scope>NUCLEOTIDE SEQUENCE</scope>
    <source>
        <strain evidence="1">MNA-CCFEE 5262</strain>
    </source>
</reference>
<proteinExistence type="predicted"/>
<name>A0ACC2WH39_9TREE</name>
<dbReference type="EMBL" id="JASBWS010000024">
    <property type="protein sequence ID" value="KAJ9110386.1"/>
    <property type="molecule type" value="Genomic_DNA"/>
</dbReference>